<dbReference type="SMART" id="SM00248">
    <property type="entry name" value="ANK"/>
    <property type="match status" value="10"/>
</dbReference>
<dbReference type="CDD" id="cd00180">
    <property type="entry name" value="PKc"/>
    <property type="match status" value="1"/>
</dbReference>
<evidence type="ECO:0000313" key="7">
    <source>
        <dbReference type="Proteomes" id="UP001276659"/>
    </source>
</evidence>
<dbReference type="Proteomes" id="UP001276659">
    <property type="component" value="Unassembled WGS sequence"/>
</dbReference>
<dbReference type="PROSITE" id="PS00108">
    <property type="entry name" value="PROTEIN_KINASE_ST"/>
    <property type="match status" value="1"/>
</dbReference>
<name>A0AAE0DEJ7_9LECA</name>
<keyword evidence="1" id="KW-0677">Repeat</keyword>
<dbReference type="InterPro" id="IPR000719">
    <property type="entry name" value="Prot_kinase_dom"/>
</dbReference>
<evidence type="ECO:0000259" key="5">
    <source>
        <dbReference type="PROSITE" id="PS50011"/>
    </source>
</evidence>
<reference evidence="6" key="1">
    <citation type="submission" date="2022-11" db="EMBL/GenBank/DDBJ databases">
        <title>Chromosomal genome sequence assembly and mating type (MAT) locus characterization of the leprose asexual lichenized fungus Lepraria neglecta (Nyl.) Erichsen.</title>
        <authorList>
            <person name="Allen J.L."/>
            <person name="Pfeffer B."/>
        </authorList>
    </citation>
    <scope>NUCLEOTIDE SEQUENCE</scope>
    <source>
        <strain evidence="6">Allen 5258</strain>
    </source>
</reference>
<evidence type="ECO:0000256" key="4">
    <source>
        <dbReference type="SAM" id="MobiDB-lite"/>
    </source>
</evidence>
<dbReference type="PANTHER" id="PTHR24198">
    <property type="entry name" value="ANKYRIN REPEAT AND PROTEIN KINASE DOMAIN-CONTAINING PROTEIN"/>
    <property type="match status" value="1"/>
</dbReference>
<protein>
    <recommendedName>
        <fullName evidence="5">Protein kinase domain-containing protein</fullName>
    </recommendedName>
</protein>
<dbReference type="InterPro" id="IPR036770">
    <property type="entry name" value="Ankyrin_rpt-contain_sf"/>
</dbReference>
<dbReference type="SUPFAM" id="SSF56112">
    <property type="entry name" value="Protein kinase-like (PK-like)"/>
    <property type="match status" value="1"/>
</dbReference>
<feature type="repeat" description="ANK" evidence="3">
    <location>
        <begin position="687"/>
        <end position="719"/>
    </location>
</feature>
<dbReference type="InterPro" id="IPR008271">
    <property type="entry name" value="Ser/Thr_kinase_AS"/>
</dbReference>
<dbReference type="GO" id="GO:0004672">
    <property type="term" value="F:protein kinase activity"/>
    <property type="evidence" value="ECO:0007669"/>
    <property type="project" value="InterPro"/>
</dbReference>
<dbReference type="GO" id="GO:0005524">
    <property type="term" value="F:ATP binding"/>
    <property type="evidence" value="ECO:0007669"/>
    <property type="project" value="InterPro"/>
</dbReference>
<keyword evidence="7" id="KW-1185">Reference proteome</keyword>
<dbReference type="InterPro" id="IPR002110">
    <property type="entry name" value="Ankyrin_rpt"/>
</dbReference>
<dbReference type="PROSITE" id="PS50011">
    <property type="entry name" value="PROTEIN_KINASE_DOM"/>
    <property type="match status" value="1"/>
</dbReference>
<proteinExistence type="predicted"/>
<dbReference type="PRINTS" id="PR01415">
    <property type="entry name" value="ANKYRIN"/>
</dbReference>
<organism evidence="6 7">
    <name type="scientific">Lepraria neglecta</name>
    <dbReference type="NCBI Taxonomy" id="209136"/>
    <lineage>
        <taxon>Eukaryota</taxon>
        <taxon>Fungi</taxon>
        <taxon>Dikarya</taxon>
        <taxon>Ascomycota</taxon>
        <taxon>Pezizomycotina</taxon>
        <taxon>Lecanoromycetes</taxon>
        <taxon>OSLEUM clade</taxon>
        <taxon>Lecanoromycetidae</taxon>
        <taxon>Lecanorales</taxon>
        <taxon>Lecanorineae</taxon>
        <taxon>Stereocaulaceae</taxon>
        <taxon>Lepraria</taxon>
    </lineage>
</organism>
<feature type="repeat" description="ANK" evidence="3">
    <location>
        <begin position="1048"/>
        <end position="1080"/>
    </location>
</feature>
<feature type="domain" description="Protein kinase" evidence="5">
    <location>
        <begin position="92"/>
        <end position="396"/>
    </location>
</feature>
<comment type="caution">
    <text evidence="6">The sequence shown here is derived from an EMBL/GenBank/DDBJ whole genome shotgun (WGS) entry which is preliminary data.</text>
</comment>
<dbReference type="PROSITE" id="PS50088">
    <property type="entry name" value="ANK_REPEAT"/>
    <property type="match status" value="5"/>
</dbReference>
<feature type="repeat" description="ANK" evidence="3">
    <location>
        <begin position="1137"/>
        <end position="1169"/>
    </location>
</feature>
<evidence type="ECO:0000256" key="1">
    <source>
        <dbReference type="ARBA" id="ARBA00022737"/>
    </source>
</evidence>
<dbReference type="Pfam" id="PF00069">
    <property type="entry name" value="Pkinase"/>
    <property type="match status" value="1"/>
</dbReference>
<dbReference type="AlphaFoldDB" id="A0AAE0DEJ7"/>
<accession>A0AAE0DEJ7</accession>
<evidence type="ECO:0000256" key="3">
    <source>
        <dbReference type="PROSITE-ProRule" id="PRU00023"/>
    </source>
</evidence>
<dbReference type="SMART" id="SM00220">
    <property type="entry name" value="S_TKc"/>
    <property type="match status" value="1"/>
</dbReference>
<dbReference type="Gene3D" id="1.25.40.20">
    <property type="entry name" value="Ankyrin repeat-containing domain"/>
    <property type="match status" value="3"/>
</dbReference>
<dbReference type="PANTHER" id="PTHR24198:SF165">
    <property type="entry name" value="ANKYRIN REPEAT-CONTAINING PROTEIN-RELATED"/>
    <property type="match status" value="1"/>
</dbReference>
<dbReference type="SUPFAM" id="SSF48403">
    <property type="entry name" value="Ankyrin repeat"/>
    <property type="match status" value="2"/>
</dbReference>
<dbReference type="PROSITE" id="PS50297">
    <property type="entry name" value="ANK_REP_REGION"/>
    <property type="match status" value="4"/>
</dbReference>
<feature type="compositionally biased region" description="Basic and acidic residues" evidence="4">
    <location>
        <begin position="521"/>
        <end position="548"/>
    </location>
</feature>
<gene>
    <name evidence="6" type="ORF">OEA41_009816</name>
</gene>
<feature type="region of interest" description="Disordered" evidence="4">
    <location>
        <begin position="519"/>
        <end position="562"/>
    </location>
</feature>
<feature type="repeat" description="ANK" evidence="3">
    <location>
        <begin position="1015"/>
        <end position="1047"/>
    </location>
</feature>
<dbReference type="Pfam" id="PF12796">
    <property type="entry name" value="Ank_2"/>
    <property type="match status" value="3"/>
</dbReference>
<feature type="repeat" description="ANK" evidence="3">
    <location>
        <begin position="790"/>
        <end position="822"/>
    </location>
</feature>
<dbReference type="EMBL" id="JASNWA010000011">
    <property type="protein sequence ID" value="KAK3166691.1"/>
    <property type="molecule type" value="Genomic_DNA"/>
</dbReference>
<evidence type="ECO:0000313" key="6">
    <source>
        <dbReference type="EMBL" id="KAK3166691.1"/>
    </source>
</evidence>
<evidence type="ECO:0000256" key="2">
    <source>
        <dbReference type="ARBA" id="ARBA00023043"/>
    </source>
</evidence>
<keyword evidence="2 3" id="KW-0040">ANK repeat</keyword>
<dbReference type="InterPro" id="IPR011009">
    <property type="entry name" value="Kinase-like_dom_sf"/>
</dbReference>
<sequence>MIRALNIILLSDPRSYYNTALVLLDKATTYSNDTAIMDYLELKRNIQSPLPFWLNIGWSKSSRESTISRRLGDLAAFLAATGRLTRYESSQFIKVRPLGSGTTFRAEACKDKQTGTLVVIKSLRGLTTESVTGFDNSTLQELKVSVYPPFLRHRNIAQTLGIVRSGSAPEDGFSISLVVEYADHGSLKDLLAQITSSKSPKDFEQLKWLIVDVCAGLEILHQSRVIHGDMKPENVLIFLNDRPSVHRTYLAKLTDFGSSIVEDTTYEPFDTDHPSSIYRGTPLYVPYYVRNHSGRIPFHVMPAVDIYSLGLLLWSVLKAGFYFEQDRNRQTENAIDRWDQMSVDGIRRQFESDLGEVAGTLSETERNRLLEAFKLCITDRVIDRSPITSIDRDMLYRDAFSLITKVRKTLIGNEKDNRLDDPEQSEFQKGNAALQLSSYSAIGMGCKKSNDEAIRYLSIAAKLGDSAAQLLCPRVFSTHGKAMDCLDLQEISYQDSLLKSEGSITSDTDIHMEDFDELQEQEVHDHTTSTRRPEGYSKEETYDTKEGPETGNRSDLSSDSDPDSRYALYRLSLALDQEFMGRDGTSMNDYFWMKIRNVEHALGFGGQALSLKYNDEWYYRGFDDPRLVEDLQSTHFSQDQLPIVELPSNDETLLHIPLLHHAAACGMLDLLQSFVQRGIPLESMNDEGETVLHISMRQGYSEMTHFLIKRGARPSVKDNAGVTPLHYLYMFGERDSIEAKHDTIQPEQVFRFDGLDVYEIGDLLKNAGADVNASMGACYTTVDVFFSHRISGTPLQAAITVGNKRAVKALLKIGADPNLRPFSESYRPLEIAAQLHLGEIAEILLEHGASLVAESGTGLCVETWAMHSVGIHVLPLTSYISAAHEIIHVLLNAARKEHLDVEMRDSNGMTACQVALQEPGGDDYIVNEFLNCNANLPLDALQDAVHSCAEDEENASKVELVLSRGAALRTPSVDDDDDDGFTALHQSAKKNALQAARLILCQPKGDLLLHVRDSGGQTPLHCAASSGNEKMAKLLLENGAEINAWDLEGISALGHAIIHDHEVLTSVLLAQGADVNLHDGDHAGGTILHIAVSSNPRVSKSMLTFLLSADRDEAEDEPVRFPRLHEKRVLDAVDKMHGNAALHLAAHFGNFAGVFTLVAAGVDAQIKNHIGITPFTGAKQRLQSLRSVPEPDEPLARKLEKCIRHLERAAIREHSDQRHTF</sequence>
<dbReference type="Gene3D" id="1.10.510.10">
    <property type="entry name" value="Transferase(Phosphotransferase) domain 1"/>
    <property type="match status" value="1"/>
</dbReference>